<organism evidence="1">
    <name type="scientific">Arundo donax</name>
    <name type="common">Giant reed</name>
    <name type="synonym">Donax arundinaceus</name>
    <dbReference type="NCBI Taxonomy" id="35708"/>
    <lineage>
        <taxon>Eukaryota</taxon>
        <taxon>Viridiplantae</taxon>
        <taxon>Streptophyta</taxon>
        <taxon>Embryophyta</taxon>
        <taxon>Tracheophyta</taxon>
        <taxon>Spermatophyta</taxon>
        <taxon>Magnoliopsida</taxon>
        <taxon>Liliopsida</taxon>
        <taxon>Poales</taxon>
        <taxon>Poaceae</taxon>
        <taxon>PACMAD clade</taxon>
        <taxon>Arundinoideae</taxon>
        <taxon>Arundineae</taxon>
        <taxon>Arundo</taxon>
    </lineage>
</organism>
<reference evidence="1" key="1">
    <citation type="submission" date="2014-09" db="EMBL/GenBank/DDBJ databases">
        <authorList>
            <person name="Magalhaes I.L.F."/>
            <person name="Oliveira U."/>
            <person name="Santos F.R."/>
            <person name="Vidigal T.H.D.A."/>
            <person name="Brescovit A.D."/>
            <person name="Santos A.J."/>
        </authorList>
    </citation>
    <scope>NUCLEOTIDE SEQUENCE</scope>
    <source>
        <tissue evidence="1">Shoot tissue taken approximately 20 cm above the soil surface</tissue>
    </source>
</reference>
<accession>A0A0A8Z7D3</accession>
<dbReference type="EMBL" id="GBRH01263184">
    <property type="protein sequence ID" value="JAD34711.1"/>
    <property type="molecule type" value="Transcribed_RNA"/>
</dbReference>
<protein>
    <submittedName>
        <fullName evidence="1">Uncharacterized protein</fullName>
    </submittedName>
</protein>
<dbReference type="AlphaFoldDB" id="A0A0A8Z7D3"/>
<evidence type="ECO:0000313" key="1">
    <source>
        <dbReference type="EMBL" id="JAD34711.1"/>
    </source>
</evidence>
<sequence length="42" mass="4779">MKYLSCGAGTLLDNRIKIQVNVDVRNWAVGVLRSQRKCETEL</sequence>
<reference evidence="1" key="2">
    <citation type="journal article" date="2015" name="Data Brief">
        <title>Shoot transcriptome of the giant reed, Arundo donax.</title>
        <authorList>
            <person name="Barrero R.A."/>
            <person name="Guerrero F.D."/>
            <person name="Moolhuijzen P."/>
            <person name="Goolsby J.A."/>
            <person name="Tidwell J."/>
            <person name="Bellgard S.E."/>
            <person name="Bellgard M.I."/>
        </authorList>
    </citation>
    <scope>NUCLEOTIDE SEQUENCE</scope>
    <source>
        <tissue evidence="1">Shoot tissue taken approximately 20 cm above the soil surface</tissue>
    </source>
</reference>
<name>A0A0A8Z7D3_ARUDO</name>
<proteinExistence type="predicted"/>